<evidence type="ECO:0000256" key="4">
    <source>
        <dbReference type="ARBA" id="ARBA00022432"/>
    </source>
</evidence>
<comment type="catalytic activity">
    <reaction evidence="8 9">
        <text>D-glyceraldehyde 3-phosphate = dihydroxyacetone phosphate</text>
        <dbReference type="Rhea" id="RHEA:18585"/>
        <dbReference type="ChEBI" id="CHEBI:57642"/>
        <dbReference type="ChEBI" id="CHEBI:59776"/>
        <dbReference type="EC" id="5.3.1.1"/>
    </reaction>
</comment>
<organism evidence="10 11">
    <name type="scientific">Pseudomonas fluorescens</name>
    <dbReference type="NCBI Taxonomy" id="294"/>
    <lineage>
        <taxon>Bacteria</taxon>
        <taxon>Pseudomonadati</taxon>
        <taxon>Pseudomonadota</taxon>
        <taxon>Gammaproteobacteria</taxon>
        <taxon>Pseudomonadales</taxon>
        <taxon>Pseudomonadaceae</taxon>
        <taxon>Pseudomonas</taxon>
    </lineage>
</organism>
<evidence type="ECO:0000313" key="10">
    <source>
        <dbReference type="EMBL" id="VVO67016.1"/>
    </source>
</evidence>
<dbReference type="OrthoDB" id="9809429at2"/>
<dbReference type="HAMAP" id="MF_00147_B">
    <property type="entry name" value="TIM_B"/>
    <property type="match status" value="1"/>
</dbReference>
<dbReference type="PANTHER" id="PTHR21139">
    <property type="entry name" value="TRIOSEPHOSPHATE ISOMERASE"/>
    <property type="match status" value="1"/>
</dbReference>
<dbReference type="InterPro" id="IPR013785">
    <property type="entry name" value="Aldolase_TIM"/>
</dbReference>
<evidence type="ECO:0000256" key="9">
    <source>
        <dbReference type="RuleBase" id="RU363013"/>
    </source>
</evidence>
<gene>
    <name evidence="10" type="primary">tpiA_1</name>
    <name evidence="8" type="synonym">tpiA</name>
    <name evidence="10" type="ORF">PS862_01126</name>
</gene>
<comment type="pathway">
    <text evidence="2">Carbohydrate metabolism; erythritol degradation.</text>
</comment>
<evidence type="ECO:0000256" key="2">
    <source>
        <dbReference type="ARBA" id="ARBA00004939"/>
    </source>
</evidence>
<dbReference type="Pfam" id="PF00121">
    <property type="entry name" value="TIM"/>
    <property type="match status" value="1"/>
</dbReference>
<accession>A0A5E7HUN4</accession>
<dbReference type="SUPFAM" id="SSF51351">
    <property type="entry name" value="Triosephosphate isomerase (TIM)"/>
    <property type="match status" value="1"/>
</dbReference>
<evidence type="ECO:0000256" key="5">
    <source>
        <dbReference type="ARBA" id="ARBA00022490"/>
    </source>
</evidence>
<keyword evidence="6 8" id="KW-0324">Glycolysis</keyword>
<comment type="subcellular location">
    <subcellularLocation>
        <location evidence="8 9">Cytoplasm</location>
    </subcellularLocation>
</comment>
<protein>
    <recommendedName>
        <fullName evidence="8 9">Triosephosphate isomerase</fullName>
        <shortName evidence="8">TIM</shortName>
        <shortName evidence="8">TPI</shortName>
        <ecNumber evidence="8 9">5.3.1.1</ecNumber>
    </recommendedName>
    <alternativeName>
        <fullName evidence="8">Triose-phosphate isomerase</fullName>
    </alternativeName>
</protein>
<feature type="binding site" evidence="8">
    <location>
        <position position="212"/>
    </location>
    <ligand>
        <name>substrate</name>
    </ligand>
</feature>
<comment type="similarity">
    <text evidence="3 8 9">Belongs to the triosephosphate isomerase family.</text>
</comment>
<evidence type="ECO:0000256" key="8">
    <source>
        <dbReference type="HAMAP-Rule" id="MF_00147"/>
    </source>
</evidence>
<comment type="function">
    <text evidence="8">Involved in the gluconeogenesis. Catalyzes stereospecifically the conversion of dihydroxyacetone phosphate (DHAP) to D-glyceraldehyde-3-phosphate (G3P).</text>
</comment>
<dbReference type="InterPro" id="IPR020861">
    <property type="entry name" value="Triosephosphate_isomerase_AS"/>
</dbReference>
<dbReference type="EMBL" id="CABVII010000004">
    <property type="protein sequence ID" value="VVO67016.1"/>
    <property type="molecule type" value="Genomic_DNA"/>
</dbReference>
<dbReference type="PROSITE" id="PS51440">
    <property type="entry name" value="TIM_2"/>
    <property type="match status" value="1"/>
</dbReference>
<feature type="active site" description="Proton acceptor" evidence="8">
    <location>
        <position position="167"/>
    </location>
</feature>
<dbReference type="InterPro" id="IPR000652">
    <property type="entry name" value="Triosephosphate_isomerase"/>
</dbReference>
<sequence length="252" mass="26578">MQTKLVIGNWKMNGQFRMNATLLADLVPALSALSSVRVSICPPFPYIGQVASSCQGTAIKAGAQNLSHHSAGAFTGEVSGAMLHDVGCRYVLVGHSERRSLFGESDELIALKFEMSLAANLIPVLCVGETLEQRQAGVTFDIVKAQLQAVIDRVGIRAMAKGVIAYEPVWAIGTGETASSSQAQEVHQQIRSYLADQDASRAQRVDILYGGSVKPDNAGELFSQPDIDGGLIGGASLDATSFVAICVAAQQA</sequence>
<dbReference type="Gene3D" id="3.20.20.70">
    <property type="entry name" value="Aldolase class I"/>
    <property type="match status" value="1"/>
</dbReference>
<feature type="binding site" evidence="8">
    <location>
        <begin position="9"/>
        <end position="11"/>
    </location>
    <ligand>
        <name>substrate</name>
    </ligand>
</feature>
<dbReference type="GO" id="GO:0005829">
    <property type="term" value="C:cytosol"/>
    <property type="evidence" value="ECO:0007669"/>
    <property type="project" value="TreeGrafter"/>
</dbReference>
<dbReference type="InterPro" id="IPR035990">
    <property type="entry name" value="TIM_sf"/>
</dbReference>
<evidence type="ECO:0000256" key="6">
    <source>
        <dbReference type="ARBA" id="ARBA00023152"/>
    </source>
</evidence>
<dbReference type="GO" id="GO:0046166">
    <property type="term" value="P:glyceraldehyde-3-phosphate biosynthetic process"/>
    <property type="evidence" value="ECO:0007669"/>
    <property type="project" value="TreeGrafter"/>
</dbReference>
<dbReference type="GO" id="GO:0019563">
    <property type="term" value="P:glycerol catabolic process"/>
    <property type="evidence" value="ECO:0007669"/>
    <property type="project" value="TreeGrafter"/>
</dbReference>
<dbReference type="RefSeq" id="WP_150783422.1">
    <property type="nucleotide sequence ID" value="NZ_CABVII010000004.1"/>
</dbReference>
<dbReference type="UniPathway" id="UPA00109">
    <property type="reaction ID" value="UER00189"/>
</dbReference>
<evidence type="ECO:0000256" key="7">
    <source>
        <dbReference type="ARBA" id="ARBA00023235"/>
    </source>
</evidence>
<evidence type="ECO:0000256" key="1">
    <source>
        <dbReference type="ARBA" id="ARBA00004680"/>
    </source>
</evidence>
<dbReference type="GO" id="GO:0006096">
    <property type="term" value="P:glycolytic process"/>
    <property type="evidence" value="ECO:0007669"/>
    <property type="project" value="UniProtKB-UniRule"/>
</dbReference>
<dbReference type="GO" id="GO:0004807">
    <property type="term" value="F:triose-phosphate isomerase activity"/>
    <property type="evidence" value="ECO:0007669"/>
    <property type="project" value="UniProtKB-UniRule"/>
</dbReference>
<comment type="subunit">
    <text evidence="8 9">Homodimer.</text>
</comment>
<dbReference type="AlphaFoldDB" id="A0A5E7HUN4"/>
<dbReference type="FunFam" id="3.20.20.70:FF:000016">
    <property type="entry name" value="Triosephosphate isomerase"/>
    <property type="match status" value="1"/>
</dbReference>
<feature type="binding site" evidence="8">
    <location>
        <begin position="233"/>
        <end position="234"/>
    </location>
    <ligand>
        <name>substrate</name>
    </ligand>
</feature>
<evidence type="ECO:0000313" key="11">
    <source>
        <dbReference type="Proteomes" id="UP000385207"/>
    </source>
</evidence>
<evidence type="ECO:0000256" key="3">
    <source>
        <dbReference type="ARBA" id="ARBA00007422"/>
    </source>
</evidence>
<proteinExistence type="inferred from homology"/>
<feature type="active site" description="Electrophile" evidence="8">
    <location>
        <position position="95"/>
    </location>
</feature>
<keyword evidence="7 8" id="KW-0413">Isomerase</keyword>
<dbReference type="CDD" id="cd00311">
    <property type="entry name" value="TIM"/>
    <property type="match status" value="1"/>
</dbReference>
<comment type="pathway">
    <text evidence="1 8 9">Carbohydrate degradation; glycolysis; D-glyceraldehyde 3-phosphate from glycerone phosphate: step 1/1.</text>
</comment>
<keyword evidence="4 8" id="KW-0312">Gluconeogenesis</keyword>
<dbReference type="NCBIfam" id="TIGR00419">
    <property type="entry name" value="tim"/>
    <property type="match status" value="1"/>
</dbReference>
<keyword evidence="5 8" id="KW-0963">Cytoplasm</keyword>
<reference evidence="10 11" key="1">
    <citation type="submission" date="2019-09" db="EMBL/GenBank/DDBJ databases">
        <authorList>
            <person name="Chandra G."/>
            <person name="Truman W A."/>
        </authorList>
    </citation>
    <scope>NUCLEOTIDE SEQUENCE [LARGE SCALE GENOMIC DNA]</scope>
    <source>
        <strain evidence="10">PS862</strain>
    </source>
</reference>
<dbReference type="PROSITE" id="PS00171">
    <property type="entry name" value="TIM_1"/>
    <property type="match status" value="1"/>
</dbReference>
<dbReference type="EC" id="5.3.1.1" evidence="8 9"/>
<dbReference type="GO" id="GO:0006094">
    <property type="term" value="P:gluconeogenesis"/>
    <property type="evidence" value="ECO:0007669"/>
    <property type="project" value="UniProtKB-UniRule"/>
</dbReference>
<dbReference type="Proteomes" id="UP000385207">
    <property type="component" value="Unassembled WGS sequence"/>
</dbReference>
<feature type="binding site" evidence="8">
    <location>
        <position position="173"/>
    </location>
    <ligand>
        <name>substrate</name>
    </ligand>
</feature>
<comment type="pathway">
    <text evidence="8 9">Carbohydrate biosynthesis; gluconeogenesis.</text>
</comment>
<dbReference type="UniPathway" id="UPA00138"/>
<dbReference type="PANTHER" id="PTHR21139:SF42">
    <property type="entry name" value="TRIOSEPHOSPHATE ISOMERASE"/>
    <property type="match status" value="1"/>
</dbReference>
<dbReference type="InterPro" id="IPR022896">
    <property type="entry name" value="TrioseP_Isoase_bac/euk"/>
</dbReference>
<name>A0A5E7HUN4_PSEFL</name>